<feature type="transmembrane region" description="Helical" evidence="8">
    <location>
        <begin position="255"/>
        <end position="279"/>
    </location>
</feature>
<dbReference type="PIRSF" id="PIRSF006648">
    <property type="entry name" value="DrrB"/>
    <property type="match status" value="1"/>
</dbReference>
<comment type="subcellular location">
    <subcellularLocation>
        <location evidence="1 8">Cell membrane</location>
        <topology evidence="1 8">Multi-pass membrane protein</topology>
    </subcellularLocation>
</comment>
<evidence type="ECO:0000256" key="5">
    <source>
        <dbReference type="ARBA" id="ARBA00022989"/>
    </source>
</evidence>
<dbReference type="RefSeq" id="WP_404747400.1">
    <property type="nucleotide sequence ID" value="NZ_JBJDQH010000009.1"/>
</dbReference>
<dbReference type="InterPro" id="IPR013525">
    <property type="entry name" value="ABC2_TM"/>
</dbReference>
<dbReference type="PANTHER" id="PTHR43077">
    <property type="entry name" value="TRANSPORT PERMEASE YVFS-RELATED"/>
    <property type="match status" value="1"/>
</dbReference>
<evidence type="ECO:0000256" key="8">
    <source>
        <dbReference type="RuleBase" id="RU361157"/>
    </source>
</evidence>
<evidence type="ECO:0000256" key="7">
    <source>
        <dbReference type="ARBA" id="ARBA00023251"/>
    </source>
</evidence>
<keyword evidence="5 8" id="KW-1133">Transmembrane helix</keyword>
<dbReference type="InterPro" id="IPR047817">
    <property type="entry name" value="ABC2_TM_bact-type"/>
</dbReference>
<evidence type="ECO:0000259" key="10">
    <source>
        <dbReference type="PROSITE" id="PS51012"/>
    </source>
</evidence>
<keyword evidence="4 8" id="KW-0812">Transmembrane</keyword>
<evidence type="ECO:0000256" key="4">
    <source>
        <dbReference type="ARBA" id="ARBA00022692"/>
    </source>
</evidence>
<name>A0ABW8LS83_9ACTN</name>
<evidence type="ECO:0000256" key="9">
    <source>
        <dbReference type="SAM" id="MobiDB-lite"/>
    </source>
</evidence>
<evidence type="ECO:0000256" key="3">
    <source>
        <dbReference type="ARBA" id="ARBA00022475"/>
    </source>
</evidence>
<feature type="region of interest" description="Disordered" evidence="9">
    <location>
        <begin position="1"/>
        <end position="25"/>
    </location>
</feature>
<evidence type="ECO:0000256" key="2">
    <source>
        <dbReference type="ARBA" id="ARBA00007783"/>
    </source>
</evidence>
<dbReference type="EMBL" id="JBJDQH010000009">
    <property type="protein sequence ID" value="MFK4268772.1"/>
    <property type="molecule type" value="Genomic_DNA"/>
</dbReference>
<reference evidence="11 12" key="1">
    <citation type="submission" date="2024-11" db="EMBL/GenBank/DDBJ databases">
        <title>The Natural Products Discovery Center: Release of the First 8490 Sequenced Strains for Exploring Actinobacteria Biosynthetic Diversity.</title>
        <authorList>
            <person name="Kalkreuter E."/>
            <person name="Kautsar S.A."/>
            <person name="Yang D."/>
            <person name="Bader C.D."/>
            <person name="Teijaro C.N."/>
            <person name="Fluegel L."/>
            <person name="Davis C.M."/>
            <person name="Simpson J.R."/>
            <person name="Lauterbach L."/>
            <person name="Steele A.D."/>
            <person name="Gui C."/>
            <person name="Meng S."/>
            <person name="Li G."/>
            <person name="Viehrig K."/>
            <person name="Ye F."/>
            <person name="Su P."/>
            <person name="Kiefer A.F."/>
            <person name="Nichols A."/>
            <person name="Cepeda A.J."/>
            <person name="Yan W."/>
            <person name="Fan B."/>
            <person name="Jiang Y."/>
            <person name="Adhikari A."/>
            <person name="Zheng C.-J."/>
            <person name="Schuster L."/>
            <person name="Cowan T.M."/>
            <person name="Smanski M.J."/>
            <person name="Chevrette M.G."/>
            <person name="De Carvalho L.P.S."/>
            <person name="Shen B."/>
        </authorList>
    </citation>
    <scope>NUCLEOTIDE SEQUENCE [LARGE SCALE GENOMIC DNA]</scope>
    <source>
        <strain evidence="11 12">NPDC020863</strain>
    </source>
</reference>
<evidence type="ECO:0000256" key="6">
    <source>
        <dbReference type="ARBA" id="ARBA00023136"/>
    </source>
</evidence>
<evidence type="ECO:0000256" key="1">
    <source>
        <dbReference type="ARBA" id="ARBA00004651"/>
    </source>
</evidence>
<dbReference type="PANTHER" id="PTHR43077:SF8">
    <property type="entry name" value="DOXORUBICIN RESISTANCE ABC TRANSPORTER PERMEASE PROTEIN DRRB"/>
    <property type="match status" value="1"/>
</dbReference>
<keyword evidence="3 8" id="KW-1003">Cell membrane</keyword>
<sequence>MPTRLATEATQAAGRGGLGSEVRPEPAWRGGGAGTQLCVLTARSLRAVALDPRLLLASSLGPVLILLVFSQIFAGIATTSAFPEGTRYIDFLVPAIMVTTAIQSAVGTGNSLALEMRDGIIARFRSMPIWPGSVLVARSLADLVRTGVQLAVMMVSAALLFGFRPAGGMVGACGALAVAVTVGGCMGWIFIALACWIRSVELLQSVTGLVTFPLMFASNAFVPTDGLPRWLRAVAELNPVSYGIDAVRSLVLGQAAGLTVASALGLSLVVGGLGGAAALRGFNRPI</sequence>
<accession>A0ABW8LS83</accession>
<evidence type="ECO:0000313" key="11">
    <source>
        <dbReference type="EMBL" id="MFK4268772.1"/>
    </source>
</evidence>
<feature type="transmembrane region" description="Helical" evidence="8">
    <location>
        <begin position="135"/>
        <end position="163"/>
    </location>
</feature>
<dbReference type="InterPro" id="IPR000412">
    <property type="entry name" value="ABC_2_transport"/>
</dbReference>
<feature type="transmembrane region" description="Helical" evidence="8">
    <location>
        <begin position="54"/>
        <end position="79"/>
    </location>
</feature>
<feature type="transmembrane region" description="Helical" evidence="8">
    <location>
        <begin position="91"/>
        <end position="114"/>
    </location>
</feature>
<feature type="transmembrane region" description="Helical" evidence="8">
    <location>
        <begin position="169"/>
        <end position="195"/>
    </location>
</feature>
<organism evidence="11 12">
    <name type="scientific">Streptomyces milbemycinicus</name>
    <dbReference type="NCBI Taxonomy" id="476552"/>
    <lineage>
        <taxon>Bacteria</taxon>
        <taxon>Bacillati</taxon>
        <taxon>Actinomycetota</taxon>
        <taxon>Actinomycetes</taxon>
        <taxon>Kitasatosporales</taxon>
        <taxon>Streptomycetaceae</taxon>
        <taxon>Streptomyces</taxon>
    </lineage>
</organism>
<keyword evidence="12" id="KW-1185">Reference proteome</keyword>
<dbReference type="PROSITE" id="PS51012">
    <property type="entry name" value="ABC_TM2"/>
    <property type="match status" value="1"/>
</dbReference>
<proteinExistence type="inferred from homology"/>
<dbReference type="Pfam" id="PF01061">
    <property type="entry name" value="ABC2_membrane"/>
    <property type="match status" value="1"/>
</dbReference>
<keyword evidence="8" id="KW-0813">Transport</keyword>
<comment type="caution">
    <text evidence="11">The sequence shown here is derived from an EMBL/GenBank/DDBJ whole genome shotgun (WGS) entry which is preliminary data.</text>
</comment>
<dbReference type="InterPro" id="IPR051328">
    <property type="entry name" value="T7SS_ABC-Transporter"/>
</dbReference>
<evidence type="ECO:0000313" key="12">
    <source>
        <dbReference type="Proteomes" id="UP001620295"/>
    </source>
</evidence>
<keyword evidence="7" id="KW-0046">Antibiotic resistance</keyword>
<feature type="transmembrane region" description="Helical" evidence="8">
    <location>
        <begin position="202"/>
        <end position="222"/>
    </location>
</feature>
<comment type="similarity">
    <text evidence="2 8">Belongs to the ABC-2 integral membrane protein family.</text>
</comment>
<protein>
    <recommendedName>
        <fullName evidence="8">Transport permease protein</fullName>
    </recommendedName>
</protein>
<gene>
    <name evidence="11" type="ORF">ACI2L5_28050</name>
</gene>
<dbReference type="Proteomes" id="UP001620295">
    <property type="component" value="Unassembled WGS sequence"/>
</dbReference>
<feature type="domain" description="ABC transmembrane type-2" evidence="10">
    <location>
        <begin position="53"/>
        <end position="285"/>
    </location>
</feature>
<keyword evidence="6 8" id="KW-0472">Membrane</keyword>